<evidence type="ECO:0008006" key="5">
    <source>
        <dbReference type="Google" id="ProtNLM"/>
    </source>
</evidence>
<organism evidence="3 4">
    <name type="scientific">Luteolibacter luteus</name>
    <dbReference type="NCBI Taxonomy" id="2728835"/>
    <lineage>
        <taxon>Bacteria</taxon>
        <taxon>Pseudomonadati</taxon>
        <taxon>Verrucomicrobiota</taxon>
        <taxon>Verrucomicrobiia</taxon>
        <taxon>Verrucomicrobiales</taxon>
        <taxon>Verrucomicrobiaceae</taxon>
        <taxon>Luteolibacter</taxon>
    </lineage>
</organism>
<feature type="signal peptide" evidence="2">
    <location>
        <begin position="1"/>
        <end position="21"/>
    </location>
</feature>
<dbReference type="AlphaFoldDB" id="A0A858RBQ0"/>
<dbReference type="EMBL" id="CP051774">
    <property type="protein sequence ID" value="QJE94436.1"/>
    <property type="molecule type" value="Genomic_DNA"/>
</dbReference>
<evidence type="ECO:0000313" key="4">
    <source>
        <dbReference type="Proteomes" id="UP000501812"/>
    </source>
</evidence>
<evidence type="ECO:0000313" key="3">
    <source>
        <dbReference type="EMBL" id="QJE94436.1"/>
    </source>
</evidence>
<keyword evidence="2" id="KW-0732">Signal</keyword>
<keyword evidence="4" id="KW-1185">Reference proteome</keyword>
<name>A0A858RBQ0_9BACT</name>
<dbReference type="KEGG" id="luo:HHL09_01085"/>
<protein>
    <recommendedName>
        <fullName evidence="5">Secreted protein</fullName>
    </recommendedName>
</protein>
<evidence type="ECO:0000256" key="1">
    <source>
        <dbReference type="SAM" id="MobiDB-lite"/>
    </source>
</evidence>
<reference evidence="3 4" key="1">
    <citation type="submission" date="2020-04" db="EMBL/GenBank/DDBJ databases">
        <title>Luteolibacter sp. G-1-1-1 isolated from soil.</title>
        <authorList>
            <person name="Dahal R.H."/>
        </authorList>
    </citation>
    <scope>NUCLEOTIDE SEQUENCE [LARGE SCALE GENOMIC DNA]</scope>
    <source>
        <strain evidence="3 4">G-1-1-1</strain>
    </source>
</reference>
<proteinExistence type="predicted"/>
<dbReference type="RefSeq" id="WP_169452657.1">
    <property type="nucleotide sequence ID" value="NZ_CP051774.1"/>
</dbReference>
<sequence>MLGRILGLTIFCFLPAFIAMAEQERDPSIADPKSQARMSGPDHLLPLDNDDPEWRRPYVAKLNAKLKPEDFAFARMMCRPSFEGESLVFIHGGEKDRELEKTEKFQVTARIAHESIWYSLPDHNEEKKDKEVTISTSTAPLEKALAVRLVKVWNQMLERTRKPDEGTAGLDGVTFEFSVPGKVGETWSPGEDVSPGMLVQVGTVLREYAAAKPGEREALTKELKARVLKLEKYLAEHPPRK</sequence>
<feature type="chain" id="PRO_5032642261" description="Secreted protein" evidence="2">
    <location>
        <begin position="22"/>
        <end position="241"/>
    </location>
</feature>
<feature type="region of interest" description="Disordered" evidence="1">
    <location>
        <begin position="28"/>
        <end position="50"/>
    </location>
</feature>
<evidence type="ECO:0000256" key="2">
    <source>
        <dbReference type="SAM" id="SignalP"/>
    </source>
</evidence>
<gene>
    <name evidence="3" type="ORF">HHL09_01085</name>
</gene>
<dbReference type="Proteomes" id="UP000501812">
    <property type="component" value="Chromosome"/>
</dbReference>
<accession>A0A858RBQ0</accession>